<dbReference type="SMART" id="SM00032">
    <property type="entry name" value="CCP"/>
    <property type="match status" value="2"/>
</dbReference>
<dbReference type="InterPro" id="IPR035976">
    <property type="entry name" value="Sushi/SCR/CCP_sf"/>
</dbReference>
<dbReference type="PANTHER" id="PTHR45656">
    <property type="entry name" value="PROTEIN CBR-CLEC-78"/>
    <property type="match status" value="1"/>
</dbReference>
<evidence type="ECO:0000259" key="6">
    <source>
        <dbReference type="PROSITE" id="PS50923"/>
    </source>
</evidence>
<dbReference type="SUPFAM" id="SSF57535">
    <property type="entry name" value="Complement control module/SCR domain"/>
    <property type="match status" value="2"/>
</dbReference>
<evidence type="ECO:0000256" key="1">
    <source>
        <dbReference type="ARBA" id="ARBA00022729"/>
    </source>
</evidence>
<feature type="disulfide bond" evidence="5">
    <location>
        <begin position="34"/>
        <end position="61"/>
    </location>
</feature>
<sequence>EPESGCLKPSPPENGFLRNEKNHYAFGEEAEIACVTGYDLIGYQFLRCLPDHTWAQQPVECQSSMCPKPSVSEGVTISPFKNEYKVGETIQLRCPTGFIVTGGNQFTCRKEVSWTPPILRSLTCEKDEQTKARGNCSPGQKQVGSQCVCMSPAHDCGHYSEDVCVLHAVSESPSTKPSCQYLAEKCLNEQPLHFLHSGPCHVDTNLNWAIERAKLSTSSSKKELCGYDTCYDWEKCSESQSQCFCLIPYQCPKVESQLYCIQMESTSRKRTASLCALGAMKCAGMKIEVLHQGNCLN</sequence>
<dbReference type="Gene3D" id="3.30.60.30">
    <property type="match status" value="2"/>
</dbReference>
<evidence type="ECO:0000256" key="4">
    <source>
        <dbReference type="ARBA" id="ARBA00023180"/>
    </source>
</evidence>
<dbReference type="OrthoDB" id="9867095at2759"/>
<dbReference type="Gene3D" id="2.10.70.10">
    <property type="entry name" value="Complement Module, domain 1"/>
    <property type="match status" value="2"/>
</dbReference>
<dbReference type="CDD" id="cd00033">
    <property type="entry name" value="CCP"/>
    <property type="match status" value="2"/>
</dbReference>
<dbReference type="SMART" id="SM00057">
    <property type="entry name" value="FIMAC"/>
    <property type="match status" value="2"/>
</dbReference>
<keyword evidence="2" id="KW-0677">Repeat</keyword>
<evidence type="ECO:0000313" key="8">
    <source>
        <dbReference type="Proteomes" id="UP000765507"/>
    </source>
</evidence>
<evidence type="ECO:0000256" key="2">
    <source>
        <dbReference type="ARBA" id="ARBA00022737"/>
    </source>
</evidence>
<comment type="caution">
    <text evidence="7">The sequence shown here is derived from an EMBL/GenBank/DDBJ whole genome shotgun (WGS) entry which is preliminary data.</text>
</comment>
<feature type="domain" description="Sushi" evidence="6">
    <location>
        <begin position="4"/>
        <end position="63"/>
    </location>
</feature>
<dbReference type="InterPro" id="IPR000436">
    <property type="entry name" value="Sushi_SCR_CCP_dom"/>
</dbReference>
<gene>
    <name evidence="7" type="primary">C6</name>
    <name evidence="7" type="ORF">G0U57_011363</name>
</gene>
<feature type="non-terminal residue" evidence="7">
    <location>
        <position position="297"/>
    </location>
</feature>
<feature type="domain" description="Sushi" evidence="6">
    <location>
        <begin position="64"/>
        <end position="126"/>
    </location>
</feature>
<keyword evidence="3 5" id="KW-1015">Disulfide bond</keyword>
<protein>
    <submittedName>
        <fullName evidence="7">Complement C6</fullName>
    </submittedName>
</protein>
<dbReference type="Pfam" id="PF21288">
    <property type="entry name" value="Kazal_C6"/>
    <property type="match status" value="1"/>
</dbReference>
<dbReference type="PROSITE" id="PS50923">
    <property type="entry name" value="SUSHI"/>
    <property type="match status" value="2"/>
</dbReference>
<keyword evidence="8" id="KW-1185">Reference proteome</keyword>
<dbReference type="Pfam" id="PF00084">
    <property type="entry name" value="Sushi"/>
    <property type="match status" value="2"/>
</dbReference>
<dbReference type="Proteomes" id="UP000765507">
    <property type="component" value="Unassembled WGS sequence"/>
</dbReference>
<comment type="caution">
    <text evidence="5">Lacks conserved residue(s) required for the propagation of feature annotation.</text>
</comment>
<evidence type="ECO:0000256" key="3">
    <source>
        <dbReference type="ARBA" id="ARBA00023157"/>
    </source>
</evidence>
<keyword evidence="5" id="KW-0768">Sushi</keyword>
<evidence type="ECO:0000313" key="7">
    <source>
        <dbReference type="EMBL" id="KAG6940883.1"/>
    </source>
</evidence>
<keyword evidence="4" id="KW-0325">Glycoprotein</keyword>
<dbReference type="InterPro" id="IPR048828">
    <property type="entry name" value="C6_KAZAL"/>
</dbReference>
<dbReference type="AlphaFoldDB" id="A0A8T1TJB8"/>
<dbReference type="PANTHER" id="PTHR45656:SF4">
    <property type="entry name" value="PROTEIN CBR-CLEC-78"/>
    <property type="match status" value="1"/>
</dbReference>
<dbReference type="InterPro" id="IPR051277">
    <property type="entry name" value="SEZ6_CSMD_C4BPB_Regulators"/>
</dbReference>
<evidence type="ECO:0000256" key="5">
    <source>
        <dbReference type="PROSITE-ProRule" id="PRU00302"/>
    </source>
</evidence>
<dbReference type="InterPro" id="IPR003884">
    <property type="entry name" value="FacI_MAC"/>
</dbReference>
<dbReference type="EMBL" id="JAHGAV010000002">
    <property type="protein sequence ID" value="KAG6940883.1"/>
    <property type="molecule type" value="Genomic_DNA"/>
</dbReference>
<proteinExistence type="predicted"/>
<organism evidence="7 8">
    <name type="scientific">Chelydra serpentina</name>
    <name type="common">Snapping turtle</name>
    <name type="synonym">Testudo serpentina</name>
    <dbReference type="NCBI Taxonomy" id="8475"/>
    <lineage>
        <taxon>Eukaryota</taxon>
        <taxon>Metazoa</taxon>
        <taxon>Chordata</taxon>
        <taxon>Craniata</taxon>
        <taxon>Vertebrata</taxon>
        <taxon>Euteleostomi</taxon>
        <taxon>Archelosauria</taxon>
        <taxon>Testudinata</taxon>
        <taxon>Testudines</taxon>
        <taxon>Cryptodira</taxon>
        <taxon>Durocryptodira</taxon>
        <taxon>Americhelydia</taxon>
        <taxon>Chelydroidea</taxon>
        <taxon>Chelydridae</taxon>
        <taxon>Chelydra</taxon>
    </lineage>
</organism>
<accession>A0A8T1TJB8</accession>
<keyword evidence="1" id="KW-0732">Signal</keyword>
<name>A0A8T1TJB8_CHESE</name>
<reference evidence="7 8" key="1">
    <citation type="journal article" date="2020" name="G3 (Bethesda)">
        <title>Draft Genome of the Common Snapping Turtle, Chelydra serpentina, a Model for Phenotypic Plasticity in Reptiles.</title>
        <authorList>
            <person name="Das D."/>
            <person name="Singh S.K."/>
            <person name="Bierstedt J."/>
            <person name="Erickson A."/>
            <person name="Galli G.L.J."/>
            <person name="Crossley D.A. 2nd"/>
            <person name="Rhen T."/>
        </authorList>
    </citation>
    <scope>NUCLEOTIDE SEQUENCE [LARGE SCALE GENOMIC DNA]</scope>
    <source>
        <strain evidence="7">KW</strain>
    </source>
</reference>